<evidence type="ECO:0000313" key="2">
    <source>
        <dbReference type="EMBL" id="APT60371.1"/>
    </source>
</evidence>
<gene>
    <name evidence="2" type="ORF">RGI145_23795</name>
</gene>
<organism evidence="2 3">
    <name type="scientific">Roseomonas gilardii</name>
    <dbReference type="NCBI Taxonomy" id="257708"/>
    <lineage>
        <taxon>Bacteria</taxon>
        <taxon>Pseudomonadati</taxon>
        <taxon>Pseudomonadota</taxon>
        <taxon>Alphaproteobacteria</taxon>
        <taxon>Acetobacterales</taxon>
        <taxon>Roseomonadaceae</taxon>
        <taxon>Roseomonas</taxon>
    </lineage>
</organism>
<evidence type="ECO:0000313" key="3">
    <source>
        <dbReference type="Proteomes" id="UP000185494"/>
    </source>
</evidence>
<keyword evidence="2" id="KW-0614">Plasmid</keyword>
<dbReference type="AlphaFoldDB" id="A0A1L7ANL4"/>
<feature type="compositionally biased region" description="Acidic residues" evidence="1">
    <location>
        <begin position="89"/>
        <end position="98"/>
    </location>
</feature>
<dbReference type="Proteomes" id="UP000185494">
    <property type="component" value="Chromosome 2"/>
</dbReference>
<name>A0A1L7ANL4_9PROT</name>
<geneLocation type="plasmid" evidence="2 3">
    <name>2</name>
</geneLocation>
<dbReference type="KEGG" id="rgi:RGI145_23795"/>
<dbReference type="EMBL" id="CP015586">
    <property type="protein sequence ID" value="APT60371.1"/>
    <property type="molecule type" value="Genomic_DNA"/>
</dbReference>
<evidence type="ECO:0000256" key="1">
    <source>
        <dbReference type="SAM" id="MobiDB-lite"/>
    </source>
</evidence>
<accession>A0A1L7ANL4</accession>
<proteinExistence type="predicted"/>
<feature type="region of interest" description="Disordered" evidence="1">
    <location>
        <begin position="79"/>
        <end position="98"/>
    </location>
</feature>
<sequence length="98" mass="10801">MPRMMEEGGMAGDTAKELTEFVGMLENWSLEVRFDPGDPASVEAAIGAMEAAIDTRAARYSMNPAVQQAAKRMKGAYRQVIREQKNDTSPDEDSDEET</sequence>
<reference evidence="2 3" key="1">
    <citation type="submission" date="2016-05" db="EMBL/GenBank/DDBJ databases">
        <title>Complete Genome and Methylome Analysis of Psychrotrophic Bacterial Isolates from Antarctic Lake Untersee.</title>
        <authorList>
            <person name="Fomenkov A."/>
            <person name="Akimov V.N."/>
            <person name="Vasilyeva L.V."/>
            <person name="Andersen D."/>
            <person name="Vincze T."/>
            <person name="Roberts R.J."/>
        </authorList>
    </citation>
    <scope>NUCLEOTIDE SEQUENCE [LARGE SCALE GENOMIC DNA]</scope>
    <source>
        <strain evidence="2 3">U14-5</strain>
        <plasmid evidence="3">Plasmid 2</plasmid>
    </source>
</reference>
<protein>
    <submittedName>
        <fullName evidence="2">Uncharacterized protein</fullName>
    </submittedName>
</protein>